<dbReference type="HOGENOM" id="CLU_2117703_0_0_11"/>
<dbReference type="Pfam" id="PF01337">
    <property type="entry name" value="Barstar"/>
    <property type="match status" value="1"/>
</dbReference>
<evidence type="ECO:0000256" key="1">
    <source>
        <dbReference type="ARBA" id="ARBA00006845"/>
    </source>
</evidence>
<dbReference type="RefSeq" id="WP_010852037.1">
    <property type="nucleotide sequence ID" value="NZ_HF570956.1"/>
</dbReference>
<sequence length="115" mass="12503">MIRTIGPKVDLAGLIADAIEEGREVHVVEATETKQGTLEAFAEALDFPGWFGHNLDALADCLDHLAEHATQPWELIVDHVAALRAADDPAYTGLHLVLADLTLRHPSIHVTLLAR</sequence>
<keyword evidence="4" id="KW-1185">Reference proteome</keyword>
<dbReference type="InterPro" id="IPR035905">
    <property type="entry name" value="Barstar-like_sf"/>
</dbReference>
<dbReference type="SUPFAM" id="SSF52038">
    <property type="entry name" value="Barstar-related"/>
    <property type="match status" value="1"/>
</dbReference>
<dbReference type="OrthoDB" id="8859549at2"/>
<reference evidence="3 4" key="1">
    <citation type="journal article" date="2013" name="ISME J.">
        <title>A metabolic model for members of the genus Tetrasphaera involved in enhanced biological phosphorus removal.</title>
        <authorList>
            <person name="Kristiansen R."/>
            <person name="Nguyen H.T.T."/>
            <person name="Saunders A.M."/>
            <person name="Nielsen J.L."/>
            <person name="Wimmer R."/>
            <person name="Le V.Q."/>
            <person name="McIlroy S.J."/>
            <person name="Petrovski S."/>
            <person name="Seviour R.J."/>
            <person name="Calteau A."/>
            <person name="Nielsen K.L."/>
            <person name="Nielsen P.H."/>
        </authorList>
    </citation>
    <scope>NUCLEOTIDE SEQUENCE [LARGE SCALE GENOMIC DNA]</scope>
    <source>
        <strain evidence="3 4">Lp2</strain>
    </source>
</reference>
<organism evidence="3 4">
    <name type="scientific">Phycicoccus elongatus Lp2</name>
    <dbReference type="NCBI Taxonomy" id="1193181"/>
    <lineage>
        <taxon>Bacteria</taxon>
        <taxon>Bacillati</taxon>
        <taxon>Actinomycetota</taxon>
        <taxon>Actinomycetes</taxon>
        <taxon>Micrococcales</taxon>
        <taxon>Intrasporangiaceae</taxon>
        <taxon>Phycicoccus</taxon>
    </lineage>
</organism>
<protein>
    <recommendedName>
        <fullName evidence="2">Barstar (barnase inhibitor) domain-containing protein</fullName>
    </recommendedName>
</protein>
<accession>N0E3A8</accession>
<dbReference type="AlphaFoldDB" id="N0E3A8"/>
<evidence type="ECO:0000313" key="3">
    <source>
        <dbReference type="EMBL" id="CCH69384.1"/>
    </source>
</evidence>
<proteinExistence type="inferred from homology"/>
<dbReference type="Gene3D" id="3.30.370.10">
    <property type="entry name" value="Barstar-like"/>
    <property type="match status" value="1"/>
</dbReference>
<comment type="caution">
    <text evidence="3">The sequence shown here is derived from an EMBL/GenBank/DDBJ whole genome shotgun (WGS) entry which is preliminary data.</text>
</comment>
<gene>
    <name evidence="3" type="ORF">BN10_1590036</name>
</gene>
<dbReference type="STRING" id="1193181.BN10_1590036"/>
<dbReference type="eggNOG" id="COG2732">
    <property type="taxonomic scope" value="Bacteria"/>
</dbReference>
<evidence type="ECO:0000259" key="2">
    <source>
        <dbReference type="Pfam" id="PF01337"/>
    </source>
</evidence>
<dbReference type="InterPro" id="IPR000468">
    <property type="entry name" value="Barstar"/>
</dbReference>
<dbReference type="EMBL" id="CAIZ01000067">
    <property type="protein sequence ID" value="CCH69384.1"/>
    <property type="molecule type" value="Genomic_DNA"/>
</dbReference>
<dbReference type="Proteomes" id="UP000013167">
    <property type="component" value="Unassembled WGS sequence"/>
</dbReference>
<name>N0E3A8_9MICO</name>
<feature type="domain" description="Barstar (barnase inhibitor)" evidence="2">
    <location>
        <begin position="30"/>
        <end position="101"/>
    </location>
</feature>
<comment type="similarity">
    <text evidence="1">Belongs to the barstar family.</text>
</comment>
<evidence type="ECO:0000313" key="4">
    <source>
        <dbReference type="Proteomes" id="UP000013167"/>
    </source>
</evidence>